<dbReference type="PANTHER" id="PTHR43065">
    <property type="entry name" value="SENSOR HISTIDINE KINASE"/>
    <property type="match status" value="1"/>
</dbReference>
<dbReference type="RefSeq" id="WP_078716001.1">
    <property type="nucleotide sequence ID" value="NZ_FUYC01000001.1"/>
</dbReference>
<dbReference type="InterPro" id="IPR000014">
    <property type="entry name" value="PAS"/>
</dbReference>
<dbReference type="SUPFAM" id="SSF55874">
    <property type="entry name" value="ATPase domain of HSP90 chaperone/DNA topoisomerase II/histidine kinase"/>
    <property type="match status" value="1"/>
</dbReference>
<proteinExistence type="predicted"/>
<dbReference type="NCBIfam" id="TIGR00229">
    <property type="entry name" value="sensory_box"/>
    <property type="match status" value="1"/>
</dbReference>
<feature type="domain" description="PAS" evidence="10">
    <location>
        <begin position="135"/>
        <end position="187"/>
    </location>
</feature>
<comment type="catalytic activity">
    <reaction evidence="1">
        <text>ATP + protein L-histidine = ADP + protein N-phospho-L-histidine.</text>
        <dbReference type="EC" id="2.7.13.3"/>
    </reaction>
</comment>
<evidence type="ECO:0000259" key="9">
    <source>
        <dbReference type="PROSITE" id="PS50109"/>
    </source>
</evidence>
<dbReference type="GO" id="GO:0005524">
    <property type="term" value="F:ATP binding"/>
    <property type="evidence" value="ECO:0007669"/>
    <property type="project" value="UniProtKB-KW"/>
</dbReference>
<dbReference type="InterPro" id="IPR003661">
    <property type="entry name" value="HisK_dim/P_dom"/>
</dbReference>
<evidence type="ECO:0000256" key="5">
    <source>
        <dbReference type="ARBA" id="ARBA00022741"/>
    </source>
</evidence>
<evidence type="ECO:0000256" key="6">
    <source>
        <dbReference type="ARBA" id="ARBA00022777"/>
    </source>
</evidence>
<evidence type="ECO:0000256" key="2">
    <source>
        <dbReference type="ARBA" id="ARBA00012438"/>
    </source>
</evidence>
<dbReference type="SUPFAM" id="SSF55785">
    <property type="entry name" value="PYP-like sensor domain (PAS domain)"/>
    <property type="match status" value="1"/>
</dbReference>
<dbReference type="Proteomes" id="UP000190027">
    <property type="component" value="Unassembled WGS sequence"/>
</dbReference>
<dbReference type="InterPro" id="IPR003594">
    <property type="entry name" value="HATPase_dom"/>
</dbReference>
<keyword evidence="6" id="KW-0418">Kinase</keyword>
<evidence type="ECO:0000256" key="8">
    <source>
        <dbReference type="ARBA" id="ARBA00023012"/>
    </source>
</evidence>
<keyword evidence="4" id="KW-0808">Transferase</keyword>
<dbReference type="EC" id="2.7.13.3" evidence="2"/>
<dbReference type="EMBL" id="FUYC01000001">
    <property type="protein sequence ID" value="SKA72556.1"/>
    <property type="molecule type" value="Genomic_DNA"/>
</dbReference>
<evidence type="ECO:0000313" key="11">
    <source>
        <dbReference type="EMBL" id="SKA72556.1"/>
    </source>
</evidence>
<dbReference type="OrthoDB" id="1931120at2"/>
<dbReference type="PRINTS" id="PR00344">
    <property type="entry name" value="BCTRLSENSOR"/>
</dbReference>
<dbReference type="PROSITE" id="PS50112">
    <property type="entry name" value="PAS"/>
    <property type="match status" value="1"/>
</dbReference>
<feature type="domain" description="Histidine kinase" evidence="9">
    <location>
        <begin position="278"/>
        <end position="485"/>
    </location>
</feature>
<dbReference type="STRING" id="1121449.SAMN02745704_00437"/>
<keyword evidence="5" id="KW-0547">Nucleotide-binding</keyword>
<dbReference type="SMART" id="SM00388">
    <property type="entry name" value="HisKA"/>
    <property type="match status" value="1"/>
</dbReference>
<dbReference type="GO" id="GO:0000155">
    <property type="term" value="F:phosphorelay sensor kinase activity"/>
    <property type="evidence" value="ECO:0007669"/>
    <property type="project" value="InterPro"/>
</dbReference>
<dbReference type="Pfam" id="PF02518">
    <property type="entry name" value="HATPase_c"/>
    <property type="match status" value="1"/>
</dbReference>
<accession>A0A1T4W5P1</accession>
<evidence type="ECO:0000256" key="7">
    <source>
        <dbReference type="ARBA" id="ARBA00022840"/>
    </source>
</evidence>
<dbReference type="Gene3D" id="1.10.287.130">
    <property type="match status" value="1"/>
</dbReference>
<name>A0A1T4W5P1_9BACT</name>
<reference evidence="11 12" key="1">
    <citation type="submission" date="2017-02" db="EMBL/GenBank/DDBJ databases">
        <authorList>
            <person name="Peterson S.W."/>
        </authorList>
    </citation>
    <scope>NUCLEOTIDE SEQUENCE [LARGE SCALE GENOMIC DNA]</scope>
    <source>
        <strain evidence="11 12">DSM 16080</strain>
    </source>
</reference>
<dbReference type="SMART" id="SM00387">
    <property type="entry name" value="HATPase_c"/>
    <property type="match status" value="1"/>
</dbReference>
<evidence type="ECO:0000256" key="3">
    <source>
        <dbReference type="ARBA" id="ARBA00022553"/>
    </source>
</evidence>
<dbReference type="CDD" id="cd00130">
    <property type="entry name" value="PAS"/>
    <property type="match status" value="1"/>
</dbReference>
<keyword evidence="7" id="KW-0067">ATP-binding</keyword>
<dbReference type="PROSITE" id="PS50109">
    <property type="entry name" value="HIS_KIN"/>
    <property type="match status" value="1"/>
</dbReference>
<dbReference type="CDD" id="cd00082">
    <property type="entry name" value="HisKA"/>
    <property type="match status" value="1"/>
</dbReference>
<dbReference type="InterPro" id="IPR036890">
    <property type="entry name" value="HATPase_C_sf"/>
</dbReference>
<dbReference type="PANTHER" id="PTHR43065:SF10">
    <property type="entry name" value="PEROXIDE STRESS-ACTIVATED HISTIDINE KINASE MAK3"/>
    <property type="match status" value="1"/>
</dbReference>
<dbReference type="Gene3D" id="3.30.565.10">
    <property type="entry name" value="Histidine kinase-like ATPase, C-terminal domain"/>
    <property type="match status" value="1"/>
</dbReference>
<dbReference type="Pfam" id="PF08448">
    <property type="entry name" value="PAS_4"/>
    <property type="match status" value="1"/>
</dbReference>
<dbReference type="SUPFAM" id="SSF47384">
    <property type="entry name" value="Homodimeric domain of signal transducing histidine kinase"/>
    <property type="match status" value="1"/>
</dbReference>
<dbReference type="AlphaFoldDB" id="A0A1T4W5P1"/>
<evidence type="ECO:0000259" key="10">
    <source>
        <dbReference type="PROSITE" id="PS50112"/>
    </source>
</evidence>
<dbReference type="Gene3D" id="3.30.450.20">
    <property type="entry name" value="PAS domain"/>
    <property type="match status" value="1"/>
</dbReference>
<protein>
    <recommendedName>
        <fullName evidence="2">histidine kinase</fullName>
        <ecNumber evidence="2">2.7.13.3</ecNumber>
    </recommendedName>
</protein>
<dbReference type="InterPro" id="IPR035965">
    <property type="entry name" value="PAS-like_dom_sf"/>
</dbReference>
<dbReference type="InterPro" id="IPR013656">
    <property type="entry name" value="PAS_4"/>
</dbReference>
<evidence type="ECO:0000313" key="12">
    <source>
        <dbReference type="Proteomes" id="UP000190027"/>
    </source>
</evidence>
<dbReference type="InterPro" id="IPR036097">
    <property type="entry name" value="HisK_dim/P_sf"/>
</dbReference>
<sequence>MSEQQTNHQSLEYQVGIVGDRRSLAVFRDSLGHGTCQGILERTNVRATALFNESTHTQEALPGIPAYGDYQEMLSQHPEINLVLETSGLPRNVAALRGDLPSRVILVERAAAGFFLHLFPPEELWKACRMDLNATQSLLSTVIDQLPEDILFLDTDGLIIGVNQSVLHDLGLPRREIMGRRVKDIFQGMETHRDATSCPAEEPLERTLRTAQPQEALCTSVDPFGRMHYFRVYTSPILEDGVLSRVVFIRRDITQRTEMENRLQQSEKLASIGELSTYIAHEIRNPLFAISGFANSLLRGDNLDEATQNKLGIILDESKRLDTILKSILNFTRPTEQRETECNVLAVARETMDVMDLAARSQKIQTSLEGRPGLPQVRADPELIKQCLINLIKNSLEAMPDGGELRISARLRKGFVALRVADTGHGIPANIRDRVFSPFFSTKGKGAGLGLAMIRKIMDDIGGDVTLTSREGDGTQITLLLPPLLAVAKPSDEG</sequence>
<gene>
    <name evidence="11" type="ORF">SAMN02745704_00437</name>
</gene>
<dbReference type="InterPro" id="IPR004358">
    <property type="entry name" value="Sig_transdc_His_kin-like_C"/>
</dbReference>
<dbReference type="InterPro" id="IPR005467">
    <property type="entry name" value="His_kinase_dom"/>
</dbReference>
<keyword evidence="8" id="KW-0902">Two-component regulatory system</keyword>
<keyword evidence="12" id="KW-1185">Reference proteome</keyword>
<keyword evidence="3" id="KW-0597">Phosphoprotein</keyword>
<dbReference type="CDD" id="cd00075">
    <property type="entry name" value="HATPase"/>
    <property type="match status" value="1"/>
</dbReference>
<evidence type="ECO:0000256" key="1">
    <source>
        <dbReference type="ARBA" id="ARBA00000085"/>
    </source>
</evidence>
<dbReference type="Pfam" id="PF00512">
    <property type="entry name" value="HisKA"/>
    <property type="match status" value="1"/>
</dbReference>
<organism evidence="11 12">
    <name type="scientific">Paucidesulfovibrio gracilis DSM 16080</name>
    <dbReference type="NCBI Taxonomy" id="1121449"/>
    <lineage>
        <taxon>Bacteria</taxon>
        <taxon>Pseudomonadati</taxon>
        <taxon>Thermodesulfobacteriota</taxon>
        <taxon>Desulfovibrionia</taxon>
        <taxon>Desulfovibrionales</taxon>
        <taxon>Desulfovibrionaceae</taxon>
        <taxon>Paucidesulfovibrio</taxon>
    </lineage>
</organism>
<evidence type="ECO:0000256" key="4">
    <source>
        <dbReference type="ARBA" id="ARBA00022679"/>
    </source>
</evidence>